<dbReference type="EMBL" id="JAOSIK010000010">
    <property type="protein sequence ID" value="MEK0311927.1"/>
    <property type="molecule type" value="Genomic_DNA"/>
</dbReference>
<sequence>MFFKLFNIIFFVMFNIFVALCGTLLYQKALENEMIYKMKIAYNAKEVNEIYNTDDYPQVQNPNPINKINKRANKDTVITNYDKLLHYWLEFTRSSLIFLHNLNSEFLSSLLPTIKKN</sequence>
<gene>
    <name evidence="2" type="ORF">OC725_01420</name>
</gene>
<dbReference type="RefSeq" id="WP_304512394.1">
    <property type="nucleotide sequence ID" value="NZ_JAOSIK010000010.1"/>
</dbReference>
<comment type="caution">
    <text evidence="2">The sequence shown here is derived from an EMBL/GenBank/DDBJ whole genome shotgun (WGS) entry which is preliminary data.</text>
</comment>
<dbReference type="Proteomes" id="UP001382955">
    <property type="component" value="Unassembled WGS sequence"/>
</dbReference>
<proteinExistence type="predicted"/>
<evidence type="ECO:0000313" key="3">
    <source>
        <dbReference type="Proteomes" id="UP001382955"/>
    </source>
</evidence>
<reference evidence="2 3" key="1">
    <citation type="journal article" date="2023" name="Int. J. Syst. Evol. Microbiol.">
        <title>The observation of taxonomic boundaries for the 16SrII and 16SrXXV phytoplasmas using genome-based delimitation.</title>
        <authorList>
            <person name="Rodrigues Jardim B."/>
            <person name="Tran-Nguyen L.T.T."/>
            <person name="Gambley C."/>
            <person name="Al-Sadi A.M."/>
            <person name="Al-Subhi A.M."/>
            <person name="Foissac X."/>
            <person name="Salar P."/>
            <person name="Cai H."/>
            <person name="Yang J.Y."/>
            <person name="Davis R."/>
            <person name="Jones L."/>
            <person name="Rodoni B."/>
            <person name="Constable F.E."/>
        </authorList>
    </citation>
    <scope>NUCLEOTIDE SEQUENCE [LARGE SCALE GENOMIC DNA]</scope>
    <source>
        <strain evidence="2">BAWM-322</strain>
    </source>
</reference>
<keyword evidence="1" id="KW-0812">Transmembrane</keyword>
<organism evidence="2 3">
    <name type="scientific">Candidatus Phytoplasma fabacearum</name>
    <dbReference type="NCBI Taxonomy" id="2982628"/>
    <lineage>
        <taxon>Bacteria</taxon>
        <taxon>Bacillati</taxon>
        <taxon>Mycoplasmatota</taxon>
        <taxon>Mollicutes</taxon>
        <taxon>Acholeplasmatales</taxon>
        <taxon>Acholeplasmataceae</taxon>
        <taxon>Candidatus Phytoplasma</taxon>
        <taxon>16SrII (Peanut WB group)</taxon>
    </lineage>
</organism>
<keyword evidence="1" id="KW-0472">Membrane</keyword>
<evidence type="ECO:0008006" key="4">
    <source>
        <dbReference type="Google" id="ProtNLM"/>
    </source>
</evidence>
<name>A0ABU8ZSM5_9MOLU</name>
<feature type="transmembrane region" description="Helical" evidence="1">
    <location>
        <begin position="6"/>
        <end position="26"/>
    </location>
</feature>
<accession>A0ABU8ZSM5</accession>
<evidence type="ECO:0000313" key="2">
    <source>
        <dbReference type="EMBL" id="MEK0311927.1"/>
    </source>
</evidence>
<keyword evidence="1" id="KW-1133">Transmembrane helix</keyword>
<keyword evidence="3" id="KW-1185">Reference proteome</keyword>
<protein>
    <recommendedName>
        <fullName evidence="4">Effector</fullName>
    </recommendedName>
</protein>
<evidence type="ECO:0000256" key="1">
    <source>
        <dbReference type="SAM" id="Phobius"/>
    </source>
</evidence>